<keyword evidence="2" id="KW-0472">Membrane</keyword>
<feature type="transmembrane region" description="Helical" evidence="2">
    <location>
        <begin position="90"/>
        <end position="112"/>
    </location>
</feature>
<gene>
    <name evidence="3" type="ORF">BAN20980_05769</name>
</gene>
<protein>
    <submittedName>
        <fullName evidence="3">Permease</fullName>
    </submittedName>
</protein>
<reference evidence="3 4" key="1">
    <citation type="submission" date="2019-09" db="EMBL/GenBank/DDBJ databases">
        <authorList>
            <person name="Depoorter E."/>
        </authorList>
    </citation>
    <scope>NUCLEOTIDE SEQUENCE [LARGE SCALE GENOMIC DNA]</scope>
    <source>
        <strain evidence="3">LMG 20980</strain>
    </source>
</reference>
<dbReference type="AlphaFoldDB" id="A0A6P2GHC9"/>
<dbReference type="EMBL" id="CABVLY010000029">
    <property type="protein sequence ID" value="VVU53038.1"/>
    <property type="molecule type" value="Genomic_DNA"/>
</dbReference>
<keyword evidence="2" id="KW-0812">Transmembrane</keyword>
<evidence type="ECO:0000313" key="3">
    <source>
        <dbReference type="EMBL" id="VVU53038.1"/>
    </source>
</evidence>
<evidence type="ECO:0000256" key="1">
    <source>
        <dbReference type="SAM" id="MobiDB-lite"/>
    </source>
</evidence>
<organism evidence="3 4">
    <name type="scientific">Burkholderia anthina</name>
    <dbReference type="NCBI Taxonomy" id="179879"/>
    <lineage>
        <taxon>Bacteria</taxon>
        <taxon>Pseudomonadati</taxon>
        <taxon>Pseudomonadota</taxon>
        <taxon>Betaproteobacteria</taxon>
        <taxon>Burkholderiales</taxon>
        <taxon>Burkholderiaceae</taxon>
        <taxon>Burkholderia</taxon>
        <taxon>Burkholderia cepacia complex</taxon>
    </lineage>
</organism>
<feature type="region of interest" description="Disordered" evidence="1">
    <location>
        <begin position="1"/>
        <end position="44"/>
    </location>
</feature>
<evidence type="ECO:0000313" key="4">
    <source>
        <dbReference type="Proteomes" id="UP000494201"/>
    </source>
</evidence>
<evidence type="ECO:0000256" key="2">
    <source>
        <dbReference type="SAM" id="Phobius"/>
    </source>
</evidence>
<accession>A0A6P2GHC9</accession>
<sequence>MTARTGRPDRSSANDIGEHARPSRDISVTRRQPSRRAPRLLLQPHPQRPLIAAPVIVDDPHRIAAGRARLPGIHFLTPSAYFVSTLPSTLATADVIAIAAAAFLMSCVATLYPSRCAARVRPAETLRDE</sequence>
<feature type="compositionally biased region" description="Basic and acidic residues" evidence="1">
    <location>
        <begin position="1"/>
        <end position="28"/>
    </location>
</feature>
<name>A0A6P2GHC9_9BURK</name>
<proteinExistence type="predicted"/>
<keyword evidence="2" id="KW-1133">Transmembrane helix</keyword>
<dbReference type="Proteomes" id="UP000494201">
    <property type="component" value="Unassembled WGS sequence"/>
</dbReference>